<evidence type="ECO:0000313" key="2">
    <source>
        <dbReference type="EMBL" id="KIJ32291.1"/>
    </source>
</evidence>
<dbReference type="Proteomes" id="UP000054279">
    <property type="component" value="Unassembled WGS sequence"/>
</dbReference>
<sequence length="186" mass="19897">AGDDALQPAPKHQGRGASAGKKRKIQESPLGEEPKVPPAKKQQKSAPKTKDNAKNQASANASKPAAGVSEAPKKPKQIGAVCKPKVAGHKGVPEGDVAEDPAQMKHAQSEAEEDGFLVRRKLPPAFRKDFLKWRNDSTLCQDALDWESEQASTMGCDVAMAAQFIEATEVDEAVTLIELVVRHGSE</sequence>
<name>A0A0C9V4E4_SPHS4</name>
<feature type="compositionally biased region" description="Low complexity" evidence="1">
    <location>
        <begin position="54"/>
        <end position="66"/>
    </location>
</feature>
<dbReference type="AlphaFoldDB" id="A0A0C9V4E4"/>
<dbReference type="EMBL" id="KN837229">
    <property type="protein sequence ID" value="KIJ32291.1"/>
    <property type="molecule type" value="Genomic_DNA"/>
</dbReference>
<accession>A0A0C9V4E4</accession>
<feature type="region of interest" description="Disordered" evidence="1">
    <location>
        <begin position="1"/>
        <end position="116"/>
    </location>
</feature>
<feature type="non-terminal residue" evidence="2">
    <location>
        <position position="1"/>
    </location>
</feature>
<protein>
    <submittedName>
        <fullName evidence="2">Uncharacterized protein</fullName>
    </submittedName>
</protein>
<dbReference type="HOGENOM" id="CLU_1457844_0_0_1"/>
<gene>
    <name evidence="2" type="ORF">M422DRAFT_265971</name>
</gene>
<evidence type="ECO:0000256" key="1">
    <source>
        <dbReference type="SAM" id="MobiDB-lite"/>
    </source>
</evidence>
<evidence type="ECO:0000313" key="3">
    <source>
        <dbReference type="Proteomes" id="UP000054279"/>
    </source>
</evidence>
<proteinExistence type="predicted"/>
<keyword evidence="3" id="KW-1185">Reference proteome</keyword>
<reference evidence="2 3" key="1">
    <citation type="submission" date="2014-06" db="EMBL/GenBank/DDBJ databases">
        <title>Evolutionary Origins and Diversification of the Mycorrhizal Mutualists.</title>
        <authorList>
            <consortium name="DOE Joint Genome Institute"/>
            <consortium name="Mycorrhizal Genomics Consortium"/>
            <person name="Kohler A."/>
            <person name="Kuo A."/>
            <person name="Nagy L.G."/>
            <person name="Floudas D."/>
            <person name="Copeland A."/>
            <person name="Barry K.W."/>
            <person name="Cichocki N."/>
            <person name="Veneault-Fourrey C."/>
            <person name="LaButti K."/>
            <person name="Lindquist E.A."/>
            <person name="Lipzen A."/>
            <person name="Lundell T."/>
            <person name="Morin E."/>
            <person name="Murat C."/>
            <person name="Riley R."/>
            <person name="Ohm R."/>
            <person name="Sun H."/>
            <person name="Tunlid A."/>
            <person name="Henrissat B."/>
            <person name="Grigoriev I.V."/>
            <person name="Hibbett D.S."/>
            <person name="Martin F."/>
        </authorList>
    </citation>
    <scope>NUCLEOTIDE SEQUENCE [LARGE SCALE GENOMIC DNA]</scope>
    <source>
        <strain evidence="2 3">SS14</strain>
    </source>
</reference>
<organism evidence="2 3">
    <name type="scientific">Sphaerobolus stellatus (strain SS14)</name>
    <dbReference type="NCBI Taxonomy" id="990650"/>
    <lineage>
        <taxon>Eukaryota</taxon>
        <taxon>Fungi</taxon>
        <taxon>Dikarya</taxon>
        <taxon>Basidiomycota</taxon>
        <taxon>Agaricomycotina</taxon>
        <taxon>Agaricomycetes</taxon>
        <taxon>Phallomycetidae</taxon>
        <taxon>Geastrales</taxon>
        <taxon>Sphaerobolaceae</taxon>
        <taxon>Sphaerobolus</taxon>
    </lineage>
</organism>